<gene>
    <name evidence="2" type="ordered locus">MTR_3g064220</name>
</gene>
<evidence type="ECO:0000256" key="1">
    <source>
        <dbReference type="SAM" id="Phobius"/>
    </source>
</evidence>
<dbReference type="Proteomes" id="UP000002051">
    <property type="component" value="Chromosome 3"/>
</dbReference>
<keyword evidence="1" id="KW-1133">Transmembrane helix</keyword>
<dbReference type="HOGENOM" id="CLU_2018612_0_0_1"/>
<proteinExistence type="predicted"/>
<keyword evidence="1" id="KW-0472">Membrane</keyword>
<reference evidence="2 4" key="2">
    <citation type="journal article" date="2014" name="BMC Genomics">
        <title>An improved genome release (version Mt4.0) for the model legume Medicago truncatula.</title>
        <authorList>
            <person name="Tang H."/>
            <person name="Krishnakumar V."/>
            <person name="Bidwell S."/>
            <person name="Rosen B."/>
            <person name="Chan A."/>
            <person name="Zhou S."/>
            <person name="Gentzbittel L."/>
            <person name="Childs K.L."/>
            <person name="Yandell M."/>
            <person name="Gundlach H."/>
            <person name="Mayer K.F."/>
            <person name="Schwartz D.C."/>
            <person name="Town C.D."/>
        </authorList>
    </citation>
    <scope>GENOME REANNOTATION</scope>
    <source>
        <strain evidence="3 4">cv. Jemalong A17</strain>
    </source>
</reference>
<dbReference type="EnsemblPlants" id="AES70860">
    <property type="protein sequence ID" value="AES70860"/>
    <property type="gene ID" value="MTR_3g064220"/>
</dbReference>
<sequence length="123" mass="14211">MDLNDGILDFEGRSPRGGAWSWRRRLFAWEEDLVGECRNLLNNVTFQVHSGDHWQWNLDSVVGYTVVGAYQLLVNLCLLRNWLSTKDNLFRRGILNQDSQLCVSGHGVTKSAKHLFLERKFFG</sequence>
<reference evidence="3" key="3">
    <citation type="submission" date="2015-04" db="UniProtKB">
        <authorList>
            <consortium name="EnsemblPlants"/>
        </authorList>
    </citation>
    <scope>IDENTIFICATION</scope>
    <source>
        <strain evidence="3">cv. Jemalong A17</strain>
    </source>
</reference>
<accession>G7J7W6</accession>
<dbReference type="EMBL" id="CM001219">
    <property type="protein sequence ID" value="AES70860.1"/>
    <property type="molecule type" value="Genomic_DNA"/>
</dbReference>
<evidence type="ECO:0000313" key="3">
    <source>
        <dbReference type="EnsemblPlants" id="AES70860"/>
    </source>
</evidence>
<organism evidence="2 4">
    <name type="scientific">Medicago truncatula</name>
    <name type="common">Barrel medic</name>
    <name type="synonym">Medicago tribuloides</name>
    <dbReference type="NCBI Taxonomy" id="3880"/>
    <lineage>
        <taxon>Eukaryota</taxon>
        <taxon>Viridiplantae</taxon>
        <taxon>Streptophyta</taxon>
        <taxon>Embryophyta</taxon>
        <taxon>Tracheophyta</taxon>
        <taxon>Spermatophyta</taxon>
        <taxon>Magnoliopsida</taxon>
        <taxon>eudicotyledons</taxon>
        <taxon>Gunneridae</taxon>
        <taxon>Pentapetalae</taxon>
        <taxon>rosids</taxon>
        <taxon>fabids</taxon>
        <taxon>Fabales</taxon>
        <taxon>Fabaceae</taxon>
        <taxon>Papilionoideae</taxon>
        <taxon>50 kb inversion clade</taxon>
        <taxon>NPAAA clade</taxon>
        <taxon>Hologalegina</taxon>
        <taxon>IRL clade</taxon>
        <taxon>Trifolieae</taxon>
        <taxon>Medicago</taxon>
    </lineage>
</organism>
<feature type="transmembrane region" description="Helical" evidence="1">
    <location>
        <begin position="61"/>
        <end position="83"/>
    </location>
</feature>
<dbReference type="PaxDb" id="3880-AES70860"/>
<reference evidence="2 4" key="1">
    <citation type="journal article" date="2011" name="Nature">
        <title>The Medicago genome provides insight into the evolution of rhizobial symbioses.</title>
        <authorList>
            <person name="Young N.D."/>
            <person name="Debelle F."/>
            <person name="Oldroyd G.E."/>
            <person name="Geurts R."/>
            <person name="Cannon S.B."/>
            <person name="Udvardi M.K."/>
            <person name="Benedito V.A."/>
            <person name="Mayer K.F."/>
            <person name="Gouzy J."/>
            <person name="Schoof H."/>
            <person name="Van de Peer Y."/>
            <person name="Proost S."/>
            <person name="Cook D.R."/>
            <person name="Meyers B.C."/>
            <person name="Spannagl M."/>
            <person name="Cheung F."/>
            <person name="De Mita S."/>
            <person name="Krishnakumar V."/>
            <person name="Gundlach H."/>
            <person name="Zhou S."/>
            <person name="Mudge J."/>
            <person name="Bharti A.K."/>
            <person name="Murray J.D."/>
            <person name="Naoumkina M.A."/>
            <person name="Rosen B."/>
            <person name="Silverstein K.A."/>
            <person name="Tang H."/>
            <person name="Rombauts S."/>
            <person name="Zhao P.X."/>
            <person name="Zhou P."/>
            <person name="Barbe V."/>
            <person name="Bardou P."/>
            <person name="Bechner M."/>
            <person name="Bellec A."/>
            <person name="Berger A."/>
            <person name="Berges H."/>
            <person name="Bidwell S."/>
            <person name="Bisseling T."/>
            <person name="Choisne N."/>
            <person name="Couloux A."/>
            <person name="Denny R."/>
            <person name="Deshpande S."/>
            <person name="Dai X."/>
            <person name="Doyle J.J."/>
            <person name="Dudez A.M."/>
            <person name="Farmer A.D."/>
            <person name="Fouteau S."/>
            <person name="Franken C."/>
            <person name="Gibelin C."/>
            <person name="Gish J."/>
            <person name="Goldstein S."/>
            <person name="Gonzalez A.J."/>
            <person name="Green P.J."/>
            <person name="Hallab A."/>
            <person name="Hartog M."/>
            <person name="Hua A."/>
            <person name="Humphray S.J."/>
            <person name="Jeong D.H."/>
            <person name="Jing Y."/>
            <person name="Jocker A."/>
            <person name="Kenton S.M."/>
            <person name="Kim D.J."/>
            <person name="Klee K."/>
            <person name="Lai H."/>
            <person name="Lang C."/>
            <person name="Lin S."/>
            <person name="Macmil S.L."/>
            <person name="Magdelenat G."/>
            <person name="Matthews L."/>
            <person name="McCorrison J."/>
            <person name="Monaghan E.L."/>
            <person name="Mun J.H."/>
            <person name="Najar F.Z."/>
            <person name="Nicholson C."/>
            <person name="Noirot C."/>
            <person name="O'Bleness M."/>
            <person name="Paule C.R."/>
            <person name="Poulain J."/>
            <person name="Prion F."/>
            <person name="Qin B."/>
            <person name="Qu C."/>
            <person name="Retzel E.F."/>
            <person name="Riddle C."/>
            <person name="Sallet E."/>
            <person name="Samain S."/>
            <person name="Samson N."/>
            <person name="Sanders I."/>
            <person name="Saurat O."/>
            <person name="Scarpelli C."/>
            <person name="Schiex T."/>
            <person name="Segurens B."/>
            <person name="Severin A.J."/>
            <person name="Sherrier D.J."/>
            <person name="Shi R."/>
            <person name="Sims S."/>
            <person name="Singer S.R."/>
            <person name="Sinharoy S."/>
            <person name="Sterck L."/>
            <person name="Viollet A."/>
            <person name="Wang B.B."/>
            <person name="Wang K."/>
            <person name="Wang M."/>
            <person name="Wang X."/>
            <person name="Warfsmann J."/>
            <person name="Weissenbach J."/>
            <person name="White D.D."/>
            <person name="White J.D."/>
            <person name="Wiley G.B."/>
            <person name="Wincker P."/>
            <person name="Xing Y."/>
            <person name="Yang L."/>
            <person name="Yao Z."/>
            <person name="Ying F."/>
            <person name="Zhai J."/>
            <person name="Zhou L."/>
            <person name="Zuber A."/>
            <person name="Denarie J."/>
            <person name="Dixon R.A."/>
            <person name="May G.D."/>
            <person name="Schwartz D.C."/>
            <person name="Rogers J."/>
            <person name="Quetier F."/>
            <person name="Town C.D."/>
            <person name="Roe B.A."/>
        </authorList>
    </citation>
    <scope>NUCLEOTIDE SEQUENCE [LARGE SCALE GENOMIC DNA]</scope>
    <source>
        <strain evidence="2">A17</strain>
        <strain evidence="3 4">cv. Jemalong A17</strain>
    </source>
</reference>
<name>G7J7W6_MEDTR</name>
<protein>
    <submittedName>
        <fullName evidence="2">Transmembrane protein, putative</fullName>
    </submittedName>
</protein>
<keyword evidence="1 2" id="KW-0812">Transmembrane</keyword>
<evidence type="ECO:0000313" key="4">
    <source>
        <dbReference type="Proteomes" id="UP000002051"/>
    </source>
</evidence>
<dbReference type="AlphaFoldDB" id="G7J7W6"/>
<keyword evidence="4" id="KW-1185">Reference proteome</keyword>
<evidence type="ECO:0000313" key="2">
    <source>
        <dbReference type="EMBL" id="AES70860.1"/>
    </source>
</evidence>